<comment type="caution">
    <text evidence="2">The sequence shown here is derived from an EMBL/GenBank/DDBJ whole genome shotgun (WGS) entry which is preliminary data.</text>
</comment>
<feature type="transmembrane region" description="Helical" evidence="1">
    <location>
        <begin position="35"/>
        <end position="60"/>
    </location>
</feature>
<keyword evidence="1" id="KW-1133">Transmembrane helix</keyword>
<dbReference type="Proteomes" id="UP000641954">
    <property type="component" value="Unassembled WGS sequence"/>
</dbReference>
<reference evidence="2 3" key="1">
    <citation type="journal article" date="2020" name="ISME J.">
        <title>Comparative genomics reveals insights into cyanobacterial evolution and habitat adaptation.</title>
        <authorList>
            <person name="Chen M.Y."/>
            <person name="Teng W.K."/>
            <person name="Zhao L."/>
            <person name="Hu C.X."/>
            <person name="Zhou Y.K."/>
            <person name="Han B.P."/>
            <person name="Song L.R."/>
            <person name="Shu W.S."/>
        </authorList>
    </citation>
    <scope>NUCLEOTIDE SEQUENCE [LARGE SCALE GENOMIC DNA]</scope>
    <source>
        <strain evidence="2 3">FACHB-1370</strain>
    </source>
</reference>
<accession>A0ABR8EG29</accession>
<dbReference type="RefSeq" id="WP_190879064.1">
    <property type="nucleotide sequence ID" value="NZ_JACJSK010000021.1"/>
</dbReference>
<gene>
    <name evidence="2" type="ORF">H6G72_15760</name>
</gene>
<evidence type="ECO:0000313" key="3">
    <source>
        <dbReference type="Proteomes" id="UP000641954"/>
    </source>
</evidence>
<sequence>MWNWLEKLWQSAKNLVAAIFQAFMDWILFLIEVTYIAFITSVILTYFAYAYLLYFMFYVVDGQAVVEIWNPREAQGRSKISKLERAPYGVTKPSRQQADVLQASVR</sequence>
<keyword evidence="3" id="KW-1185">Reference proteome</keyword>
<dbReference type="EMBL" id="JACJSK010000021">
    <property type="protein sequence ID" value="MBD2545262.1"/>
    <property type="molecule type" value="Genomic_DNA"/>
</dbReference>
<keyword evidence="1" id="KW-0472">Membrane</keyword>
<keyword evidence="1" id="KW-0812">Transmembrane</keyword>
<evidence type="ECO:0000313" key="2">
    <source>
        <dbReference type="EMBL" id="MBD2545262.1"/>
    </source>
</evidence>
<name>A0ABR8EG29_9CYAN</name>
<proteinExistence type="predicted"/>
<protein>
    <submittedName>
        <fullName evidence="2">Uncharacterized protein</fullName>
    </submittedName>
</protein>
<organism evidence="2 3">
    <name type="scientific">Planktothricoides raciborskii FACHB-1370</name>
    <dbReference type="NCBI Taxonomy" id="2949576"/>
    <lineage>
        <taxon>Bacteria</taxon>
        <taxon>Bacillati</taxon>
        <taxon>Cyanobacteriota</taxon>
        <taxon>Cyanophyceae</taxon>
        <taxon>Oscillatoriophycideae</taxon>
        <taxon>Oscillatoriales</taxon>
        <taxon>Oscillatoriaceae</taxon>
        <taxon>Planktothricoides</taxon>
    </lineage>
</organism>
<evidence type="ECO:0000256" key="1">
    <source>
        <dbReference type="SAM" id="Phobius"/>
    </source>
</evidence>